<reference evidence="7" key="1">
    <citation type="submission" date="2019-08" db="EMBL/GenBank/DDBJ databases">
        <title>The genome of the North American firefly Photinus pyralis.</title>
        <authorList>
            <consortium name="Photinus pyralis genome working group"/>
            <person name="Fallon T.R."/>
            <person name="Sander Lower S.E."/>
            <person name="Weng J.-K."/>
        </authorList>
    </citation>
    <scope>NUCLEOTIDE SEQUENCE</scope>
    <source>
        <strain evidence="7">TRF0915ILg1</strain>
        <tissue evidence="7">Whole body</tissue>
    </source>
</reference>
<dbReference type="SUPFAM" id="SSF53474">
    <property type="entry name" value="alpha/beta-Hydrolases"/>
    <property type="match status" value="1"/>
</dbReference>
<comment type="similarity">
    <text evidence="1">Belongs to the peptidase S28 family.</text>
</comment>
<evidence type="ECO:0000256" key="3">
    <source>
        <dbReference type="ARBA" id="ARBA00022729"/>
    </source>
</evidence>
<comment type="caution">
    <text evidence="7">The sequence shown here is derived from an EMBL/GenBank/DDBJ whole genome shotgun (WGS) entry which is preliminary data.</text>
</comment>
<accession>A0A8K0CQZ7</accession>
<name>A0A8K0CQZ7_IGNLU</name>
<evidence type="ECO:0000256" key="6">
    <source>
        <dbReference type="SAM" id="SignalP"/>
    </source>
</evidence>
<evidence type="ECO:0000313" key="7">
    <source>
        <dbReference type="EMBL" id="KAF2892028.1"/>
    </source>
</evidence>
<evidence type="ECO:0000313" key="8">
    <source>
        <dbReference type="Proteomes" id="UP000801492"/>
    </source>
</evidence>
<organism evidence="7 8">
    <name type="scientific">Ignelater luminosus</name>
    <name type="common">Cucubano</name>
    <name type="synonym">Pyrophorus luminosus</name>
    <dbReference type="NCBI Taxonomy" id="2038154"/>
    <lineage>
        <taxon>Eukaryota</taxon>
        <taxon>Metazoa</taxon>
        <taxon>Ecdysozoa</taxon>
        <taxon>Arthropoda</taxon>
        <taxon>Hexapoda</taxon>
        <taxon>Insecta</taxon>
        <taxon>Pterygota</taxon>
        <taxon>Neoptera</taxon>
        <taxon>Endopterygota</taxon>
        <taxon>Coleoptera</taxon>
        <taxon>Polyphaga</taxon>
        <taxon>Elateriformia</taxon>
        <taxon>Elateroidea</taxon>
        <taxon>Elateridae</taxon>
        <taxon>Agrypninae</taxon>
        <taxon>Pyrophorini</taxon>
        <taxon>Ignelater</taxon>
    </lineage>
</organism>
<dbReference type="GO" id="GO:0008239">
    <property type="term" value="F:dipeptidyl-peptidase activity"/>
    <property type="evidence" value="ECO:0007669"/>
    <property type="project" value="TreeGrafter"/>
</dbReference>
<dbReference type="OrthoDB" id="6744928at2759"/>
<dbReference type="EMBL" id="VTPC01015799">
    <property type="protein sequence ID" value="KAF2892028.1"/>
    <property type="molecule type" value="Genomic_DNA"/>
</dbReference>
<protein>
    <recommendedName>
        <fullName evidence="9">Serine protease K12H4.7</fullName>
    </recommendedName>
</protein>
<dbReference type="Gene3D" id="3.40.50.1820">
    <property type="entry name" value="alpha/beta hydrolase"/>
    <property type="match status" value="2"/>
</dbReference>
<sequence>MRYYLFMLLVLVQGLYGWRIHRHGKHLEFLIKSGRNNVDLAEQWFTQILDHTNSDDGRTWQQRFYVNDEFHSNNGPAFLFIGGEGEMSPYWATNGAWVQHARKFKALCFVVEHRFYGKSQPTGDLTTESLQYLSSEQALHDLKYFINEMSVKYGLDHNAKWVAFGGSYSGALAAWLRLKFPDLVHGAVASSAPILAKVDFSDDKFHLCEPIENSVNNSKHISTLYLSIASKFAETVQYNDQLQTQITNVCNTMNNEKNGEPIDRLAAVVSSDDCLYYNYSGIVDSLMDTKVIPENMFRQWTYQTCTEFGFYATSSAHPSVFGHGFPVEYFIEMCSDTFGQQFNADYINSQVKDTNRRYGGLKINVTNVVFVHGSIDPWHALGLTQTRNPEVPVIFIKGTSHCADMADDNSPKMQAVRERISGYIGQWLSEVLKQ</sequence>
<keyword evidence="8" id="KW-1185">Reference proteome</keyword>
<gene>
    <name evidence="7" type="ORF">ILUMI_14145</name>
</gene>
<keyword evidence="4" id="KW-0378">Hydrolase</keyword>
<keyword evidence="5" id="KW-0325">Glycoprotein</keyword>
<evidence type="ECO:0000256" key="2">
    <source>
        <dbReference type="ARBA" id="ARBA00022670"/>
    </source>
</evidence>
<dbReference type="PANTHER" id="PTHR11010:SF117">
    <property type="entry name" value="SERINE PROTEASE 16"/>
    <property type="match status" value="1"/>
</dbReference>
<feature type="chain" id="PRO_5035453201" description="Serine protease K12H4.7" evidence="6">
    <location>
        <begin position="18"/>
        <end position="434"/>
    </location>
</feature>
<dbReference type="Pfam" id="PF05577">
    <property type="entry name" value="Peptidase_S28"/>
    <property type="match status" value="2"/>
</dbReference>
<dbReference type="PANTHER" id="PTHR11010">
    <property type="entry name" value="PROTEASE S28 PRO-X CARBOXYPEPTIDASE-RELATED"/>
    <property type="match status" value="1"/>
</dbReference>
<dbReference type="InterPro" id="IPR029058">
    <property type="entry name" value="AB_hydrolase_fold"/>
</dbReference>
<proteinExistence type="inferred from homology"/>
<dbReference type="InterPro" id="IPR008758">
    <property type="entry name" value="Peptidase_S28"/>
</dbReference>
<feature type="signal peptide" evidence="6">
    <location>
        <begin position="1"/>
        <end position="17"/>
    </location>
</feature>
<keyword evidence="2" id="KW-0645">Protease</keyword>
<dbReference type="GO" id="GO:0006508">
    <property type="term" value="P:proteolysis"/>
    <property type="evidence" value="ECO:0007669"/>
    <property type="project" value="UniProtKB-KW"/>
</dbReference>
<keyword evidence="3 6" id="KW-0732">Signal</keyword>
<dbReference type="Proteomes" id="UP000801492">
    <property type="component" value="Unassembled WGS sequence"/>
</dbReference>
<dbReference type="AlphaFoldDB" id="A0A8K0CQZ7"/>
<evidence type="ECO:0008006" key="9">
    <source>
        <dbReference type="Google" id="ProtNLM"/>
    </source>
</evidence>
<evidence type="ECO:0000256" key="5">
    <source>
        <dbReference type="ARBA" id="ARBA00023180"/>
    </source>
</evidence>
<evidence type="ECO:0000256" key="1">
    <source>
        <dbReference type="ARBA" id="ARBA00011079"/>
    </source>
</evidence>
<dbReference type="GO" id="GO:0070008">
    <property type="term" value="F:serine-type exopeptidase activity"/>
    <property type="evidence" value="ECO:0007669"/>
    <property type="project" value="InterPro"/>
</dbReference>
<evidence type="ECO:0000256" key="4">
    <source>
        <dbReference type="ARBA" id="ARBA00022801"/>
    </source>
</evidence>